<evidence type="ECO:0000256" key="5">
    <source>
        <dbReference type="ARBA" id="ARBA00023136"/>
    </source>
</evidence>
<dbReference type="OrthoDB" id="128422at2"/>
<protein>
    <submittedName>
        <fullName evidence="7">Putative membrane protein</fullName>
    </submittedName>
</protein>
<keyword evidence="5 6" id="KW-0472">Membrane</keyword>
<evidence type="ECO:0000256" key="1">
    <source>
        <dbReference type="ARBA" id="ARBA00004651"/>
    </source>
</evidence>
<evidence type="ECO:0000313" key="7">
    <source>
        <dbReference type="EMBL" id="SEN42256.1"/>
    </source>
</evidence>
<dbReference type="EMBL" id="FOCQ01000011">
    <property type="protein sequence ID" value="SEN42256.1"/>
    <property type="molecule type" value="Genomic_DNA"/>
</dbReference>
<sequence>MSTQEFLQLFLYAQNWDFELNLLFLSGAVVYLLLTGPLKHWIPGSQHVPGSTRAFFLLGWIIYYFSMGSPLNLLAHELFSMHMLQMSLLYFVMPPLLLLGLPAYMLRPVLKIRWIRAIGRFFTRPLITLFFFNGLITFYHVPVIFDTIMGSHVLHYVSHVLLLFAALCMWWPIICPVPELDRVKSLHKLALIFANGVLLTPACAIITFTDIVLFDSYREMSQLVPIMSPMHDQQLGGVIMKIMQEIVYITAIGIVFLRWIREERAKDKEELLQWQKEQNPTLQKN</sequence>
<feature type="transmembrane region" description="Helical" evidence="6">
    <location>
        <begin position="54"/>
        <end position="75"/>
    </location>
</feature>
<dbReference type="InterPro" id="IPR019108">
    <property type="entry name" value="Caa3_assmbl_CtaG-rel"/>
</dbReference>
<keyword evidence="8" id="KW-1185">Reference proteome</keyword>
<keyword evidence="4 6" id="KW-1133">Transmembrane helix</keyword>
<evidence type="ECO:0000256" key="4">
    <source>
        <dbReference type="ARBA" id="ARBA00022989"/>
    </source>
</evidence>
<accession>A0A1H8GDZ6</accession>
<dbReference type="Pfam" id="PF09678">
    <property type="entry name" value="Caa3_CtaG"/>
    <property type="match status" value="1"/>
</dbReference>
<keyword evidence="3 6" id="KW-0812">Transmembrane</keyword>
<keyword evidence="2" id="KW-1003">Cell membrane</keyword>
<feature type="transmembrane region" description="Helical" evidence="6">
    <location>
        <begin position="20"/>
        <end position="42"/>
    </location>
</feature>
<organism evidence="7 8">
    <name type="scientific">Lihuaxuella thermophila</name>
    <dbReference type="NCBI Taxonomy" id="1173111"/>
    <lineage>
        <taxon>Bacteria</taxon>
        <taxon>Bacillati</taxon>
        <taxon>Bacillota</taxon>
        <taxon>Bacilli</taxon>
        <taxon>Bacillales</taxon>
        <taxon>Thermoactinomycetaceae</taxon>
        <taxon>Lihuaxuella</taxon>
    </lineage>
</organism>
<feature type="transmembrane region" description="Helical" evidence="6">
    <location>
        <begin position="189"/>
        <end position="214"/>
    </location>
</feature>
<evidence type="ECO:0000256" key="2">
    <source>
        <dbReference type="ARBA" id="ARBA00022475"/>
    </source>
</evidence>
<comment type="subcellular location">
    <subcellularLocation>
        <location evidence="1">Cell membrane</location>
        <topology evidence="1">Multi-pass membrane protein</topology>
    </subcellularLocation>
</comment>
<dbReference type="GO" id="GO:0005886">
    <property type="term" value="C:plasma membrane"/>
    <property type="evidence" value="ECO:0007669"/>
    <property type="project" value="UniProtKB-SubCell"/>
</dbReference>
<name>A0A1H8GDZ6_9BACL</name>
<gene>
    <name evidence="7" type="ORF">SAMN05444955_11118</name>
</gene>
<dbReference type="Proteomes" id="UP000199695">
    <property type="component" value="Unassembled WGS sequence"/>
</dbReference>
<dbReference type="RefSeq" id="WP_089969838.1">
    <property type="nucleotide sequence ID" value="NZ_FOCQ01000011.1"/>
</dbReference>
<feature type="transmembrane region" description="Helical" evidence="6">
    <location>
        <begin position="157"/>
        <end position="177"/>
    </location>
</feature>
<feature type="transmembrane region" description="Helical" evidence="6">
    <location>
        <begin position="87"/>
        <end position="106"/>
    </location>
</feature>
<evidence type="ECO:0000256" key="3">
    <source>
        <dbReference type="ARBA" id="ARBA00022692"/>
    </source>
</evidence>
<dbReference type="AlphaFoldDB" id="A0A1H8GDZ6"/>
<proteinExistence type="predicted"/>
<feature type="transmembrane region" description="Helical" evidence="6">
    <location>
        <begin position="126"/>
        <end position="145"/>
    </location>
</feature>
<evidence type="ECO:0000313" key="8">
    <source>
        <dbReference type="Proteomes" id="UP000199695"/>
    </source>
</evidence>
<feature type="transmembrane region" description="Helical" evidence="6">
    <location>
        <begin position="234"/>
        <end position="260"/>
    </location>
</feature>
<evidence type="ECO:0000256" key="6">
    <source>
        <dbReference type="SAM" id="Phobius"/>
    </source>
</evidence>
<dbReference type="STRING" id="1173111.SAMN05444955_11118"/>
<reference evidence="7 8" key="1">
    <citation type="submission" date="2016-10" db="EMBL/GenBank/DDBJ databases">
        <authorList>
            <person name="de Groot N.N."/>
        </authorList>
    </citation>
    <scope>NUCLEOTIDE SEQUENCE [LARGE SCALE GENOMIC DNA]</scope>
    <source>
        <strain evidence="7 8">DSM 46701</strain>
    </source>
</reference>